<reference evidence="3 4" key="1">
    <citation type="submission" date="2021-08" db="EMBL/GenBank/DDBJ databases">
        <title>Massilia sp. R798.</title>
        <authorList>
            <person name="Baek J.H."/>
            <person name="Jung H.S."/>
            <person name="Kim K.R."/>
            <person name="Jeon C.O."/>
        </authorList>
    </citation>
    <scope>NUCLEOTIDE SEQUENCE [LARGE SCALE GENOMIC DNA]</scope>
    <source>
        <strain evidence="3 4">R798</strain>
    </source>
</reference>
<dbReference type="Proteomes" id="UP000809349">
    <property type="component" value="Unassembled WGS sequence"/>
</dbReference>
<dbReference type="InterPro" id="IPR006311">
    <property type="entry name" value="TAT_signal"/>
</dbReference>
<keyword evidence="4" id="KW-1185">Reference proteome</keyword>
<feature type="signal peptide" evidence="2">
    <location>
        <begin position="1"/>
        <end position="23"/>
    </location>
</feature>
<evidence type="ECO:0000313" key="4">
    <source>
        <dbReference type="Proteomes" id="UP000809349"/>
    </source>
</evidence>
<name>A0ABS7SUW5_9BURK</name>
<protein>
    <recommendedName>
        <fullName evidence="5">Copper resistance protein CopB</fullName>
    </recommendedName>
</protein>
<feature type="chain" id="PRO_5046740080" description="Copper resistance protein CopB" evidence="2">
    <location>
        <begin position="24"/>
        <end position="112"/>
    </location>
</feature>
<gene>
    <name evidence="3" type="ORF">I4X03_020980</name>
</gene>
<accession>A0ABS7SUW5</accession>
<proteinExistence type="predicted"/>
<dbReference type="EMBL" id="JAFBIL020000009">
    <property type="protein sequence ID" value="MBZ2209746.1"/>
    <property type="molecule type" value="Genomic_DNA"/>
</dbReference>
<dbReference type="RefSeq" id="WP_223470345.1">
    <property type="nucleotide sequence ID" value="NZ_JAFBIL020000009.1"/>
</dbReference>
<evidence type="ECO:0000313" key="3">
    <source>
        <dbReference type="EMBL" id="MBZ2209746.1"/>
    </source>
</evidence>
<dbReference type="PROSITE" id="PS51318">
    <property type="entry name" value="TAT"/>
    <property type="match status" value="1"/>
</dbReference>
<feature type="compositionally biased region" description="Basic and acidic residues" evidence="1">
    <location>
        <begin position="70"/>
        <end position="82"/>
    </location>
</feature>
<sequence length="112" mass="11806">MTIPRRFALLALMAGAAPVSAGAQDSPELAPMKATAAAAPLAYESAFAGYRGDKELVPVAWKDSNARVAQPHDEHAGHDMGAMKHGHHAKPAPAPAPEPKNKDPHQGHQHKE</sequence>
<evidence type="ECO:0000256" key="2">
    <source>
        <dbReference type="SAM" id="SignalP"/>
    </source>
</evidence>
<evidence type="ECO:0000256" key="1">
    <source>
        <dbReference type="SAM" id="MobiDB-lite"/>
    </source>
</evidence>
<organism evidence="3 4">
    <name type="scientific">Massilia soli</name>
    <dbReference type="NCBI Taxonomy" id="2792854"/>
    <lineage>
        <taxon>Bacteria</taxon>
        <taxon>Pseudomonadati</taxon>
        <taxon>Pseudomonadota</taxon>
        <taxon>Betaproteobacteria</taxon>
        <taxon>Burkholderiales</taxon>
        <taxon>Oxalobacteraceae</taxon>
        <taxon>Telluria group</taxon>
        <taxon>Massilia</taxon>
    </lineage>
</organism>
<feature type="region of interest" description="Disordered" evidence="1">
    <location>
        <begin position="68"/>
        <end position="112"/>
    </location>
</feature>
<keyword evidence="2" id="KW-0732">Signal</keyword>
<comment type="caution">
    <text evidence="3">The sequence shown here is derived from an EMBL/GenBank/DDBJ whole genome shotgun (WGS) entry which is preliminary data.</text>
</comment>
<evidence type="ECO:0008006" key="5">
    <source>
        <dbReference type="Google" id="ProtNLM"/>
    </source>
</evidence>